<evidence type="ECO:0000313" key="2">
    <source>
        <dbReference type="Proteomes" id="UP000176854"/>
    </source>
</evidence>
<protein>
    <recommendedName>
        <fullName evidence="3">Cell division protein FtsL</fullName>
    </recommendedName>
</protein>
<dbReference type="EMBL" id="MFJC01000063">
    <property type="protein sequence ID" value="OGG08547.1"/>
    <property type="molecule type" value="Genomic_DNA"/>
</dbReference>
<name>A0A1F5Z8S3_9BACT</name>
<organism evidence="1 2">
    <name type="scientific">Candidatus Gottesmanbacteria bacterium RBG_16_43_7</name>
    <dbReference type="NCBI Taxonomy" id="1798373"/>
    <lineage>
        <taxon>Bacteria</taxon>
        <taxon>Candidatus Gottesmaniibacteriota</taxon>
    </lineage>
</organism>
<proteinExistence type="predicted"/>
<accession>A0A1F5Z8S3</accession>
<dbReference type="AlphaFoldDB" id="A0A1F5Z8S3"/>
<dbReference type="Proteomes" id="UP000176854">
    <property type="component" value="Unassembled WGS sequence"/>
</dbReference>
<gene>
    <name evidence="1" type="ORF">A2154_01025</name>
</gene>
<comment type="caution">
    <text evidence="1">The sequence shown here is derived from an EMBL/GenBank/DDBJ whole genome shotgun (WGS) entry which is preliminary data.</text>
</comment>
<evidence type="ECO:0000313" key="1">
    <source>
        <dbReference type="EMBL" id="OGG08547.1"/>
    </source>
</evidence>
<evidence type="ECO:0008006" key="3">
    <source>
        <dbReference type="Google" id="ProtNLM"/>
    </source>
</evidence>
<dbReference type="STRING" id="1798373.A2154_01025"/>
<sequence length="96" mass="10906">MKKFTYFMYGSIFISVSVLFLIQALATNTYVESGRHIDDIESQIDAYTSENEILHKELMSVQSLQHISDLARVAGFTAPQSYLMITQEQPVAFSLH</sequence>
<reference evidence="1 2" key="1">
    <citation type="journal article" date="2016" name="Nat. Commun.">
        <title>Thousands of microbial genomes shed light on interconnected biogeochemical processes in an aquifer system.</title>
        <authorList>
            <person name="Anantharaman K."/>
            <person name="Brown C.T."/>
            <person name="Hug L.A."/>
            <person name="Sharon I."/>
            <person name="Castelle C.J."/>
            <person name="Probst A.J."/>
            <person name="Thomas B.C."/>
            <person name="Singh A."/>
            <person name="Wilkins M.J."/>
            <person name="Karaoz U."/>
            <person name="Brodie E.L."/>
            <person name="Williams K.H."/>
            <person name="Hubbard S.S."/>
            <person name="Banfield J.F."/>
        </authorList>
    </citation>
    <scope>NUCLEOTIDE SEQUENCE [LARGE SCALE GENOMIC DNA]</scope>
</reference>